<keyword evidence="2" id="KW-1133">Transmembrane helix</keyword>
<dbReference type="RefSeq" id="WP_153289880.1">
    <property type="nucleotide sequence ID" value="NZ_CP045643.1"/>
</dbReference>
<keyword evidence="2" id="KW-0812">Transmembrane</keyword>
<evidence type="ECO:0000313" key="4">
    <source>
        <dbReference type="Proteomes" id="UP000326179"/>
    </source>
</evidence>
<feature type="compositionally biased region" description="Basic and acidic residues" evidence="1">
    <location>
        <begin position="124"/>
        <end position="150"/>
    </location>
</feature>
<feature type="transmembrane region" description="Helical" evidence="2">
    <location>
        <begin position="182"/>
        <end position="205"/>
    </location>
</feature>
<sequence length="371" mass="39722">MSTHPPSPWGDSADPYGQPHQDPYGQPHPGPRGQPQNQPYEMPYDRQDQVPHGQPYPDPHGQPYPGPGPERPPYGWPEGQSYETGQSYPSPNGRSGQAPYGQPYAHPRRQPERPLRPDPYAELGRLDEQHAPYERPRRPDPYAELGHLDGDYASSPHTPTAAPAHPAAPDPAPEKPRRRRRLLGCLGAVAVLVVGAVGVVAYIGMTTVTEAGQYKLAPPESFQGLSSDPSNALAKDLAKSNDEIAKEGATPAQAAYSTHLGDRMPQMVVMGGYGKILAPGTEVASAWAAFDRSGGAVKDKTDEPSGQLGGTTQCAVTTAGPAQMPVCIWADHSTIAIVLFTGQTSRTVPHPDFAALDQRLLALRAASEVKK</sequence>
<evidence type="ECO:0000313" key="3">
    <source>
        <dbReference type="EMBL" id="QFZ75622.1"/>
    </source>
</evidence>
<dbReference type="KEGG" id="sfy:GFH48_22250"/>
<dbReference type="EMBL" id="CP045643">
    <property type="protein sequence ID" value="QFZ75622.1"/>
    <property type="molecule type" value="Genomic_DNA"/>
</dbReference>
<feature type="compositionally biased region" description="Low complexity" evidence="1">
    <location>
        <begin position="153"/>
        <end position="165"/>
    </location>
</feature>
<evidence type="ECO:0000256" key="1">
    <source>
        <dbReference type="SAM" id="MobiDB-lite"/>
    </source>
</evidence>
<gene>
    <name evidence="3" type="ORF">GFH48_22250</name>
</gene>
<feature type="compositionally biased region" description="Pro residues" evidence="1">
    <location>
        <begin position="54"/>
        <end position="75"/>
    </location>
</feature>
<dbReference type="Proteomes" id="UP000326179">
    <property type="component" value="Chromosome"/>
</dbReference>
<protein>
    <submittedName>
        <fullName evidence="3">Uncharacterized protein</fullName>
    </submittedName>
</protein>
<accession>A0A5Q0LER1</accession>
<evidence type="ECO:0000256" key="2">
    <source>
        <dbReference type="SAM" id="Phobius"/>
    </source>
</evidence>
<name>A0A5Q0LER1_9ACTN</name>
<feature type="compositionally biased region" description="Polar residues" evidence="1">
    <location>
        <begin position="81"/>
        <end position="95"/>
    </location>
</feature>
<reference evidence="3 4" key="1">
    <citation type="submission" date="2019-10" db="EMBL/GenBank/DDBJ databases">
        <title>A novel species.</title>
        <authorList>
            <person name="Gao J."/>
        </authorList>
    </citation>
    <scope>NUCLEOTIDE SEQUENCE [LARGE SCALE GENOMIC DNA]</scope>
    <source>
        <strain evidence="3 4">QMT-28</strain>
    </source>
</reference>
<dbReference type="AlphaFoldDB" id="A0A5Q0LER1"/>
<proteinExistence type="predicted"/>
<keyword evidence="2" id="KW-0472">Membrane</keyword>
<organism evidence="3 4">
    <name type="scientific">Streptomyces fagopyri</name>
    <dbReference type="NCBI Taxonomy" id="2662397"/>
    <lineage>
        <taxon>Bacteria</taxon>
        <taxon>Bacillati</taxon>
        <taxon>Actinomycetota</taxon>
        <taxon>Actinomycetes</taxon>
        <taxon>Kitasatosporales</taxon>
        <taxon>Streptomycetaceae</taxon>
        <taxon>Streptomyces</taxon>
    </lineage>
</organism>
<keyword evidence="4" id="KW-1185">Reference proteome</keyword>
<feature type="region of interest" description="Disordered" evidence="1">
    <location>
        <begin position="1"/>
        <end position="177"/>
    </location>
</feature>